<gene>
    <name evidence="7" type="primary">rhtB</name>
    <name evidence="7" type="ORF">GCM10007913_13080</name>
</gene>
<organism evidence="7 8">
    <name type="scientific">Devosia yakushimensis</name>
    <dbReference type="NCBI Taxonomy" id="470028"/>
    <lineage>
        <taxon>Bacteria</taxon>
        <taxon>Pseudomonadati</taxon>
        <taxon>Pseudomonadota</taxon>
        <taxon>Alphaproteobacteria</taxon>
        <taxon>Hyphomicrobiales</taxon>
        <taxon>Devosiaceae</taxon>
        <taxon>Devosia</taxon>
    </lineage>
</organism>
<keyword evidence="2" id="KW-1003">Cell membrane</keyword>
<dbReference type="EMBL" id="BSNG01000001">
    <property type="protein sequence ID" value="GLQ09376.1"/>
    <property type="molecule type" value="Genomic_DNA"/>
</dbReference>
<feature type="transmembrane region" description="Helical" evidence="6">
    <location>
        <begin position="150"/>
        <end position="175"/>
    </location>
</feature>
<name>A0ABQ5UC07_9HYPH</name>
<feature type="transmembrane region" description="Helical" evidence="6">
    <location>
        <begin position="54"/>
        <end position="87"/>
    </location>
</feature>
<evidence type="ECO:0000313" key="8">
    <source>
        <dbReference type="Proteomes" id="UP001161406"/>
    </source>
</evidence>
<keyword evidence="5 6" id="KW-0472">Membrane</keyword>
<keyword evidence="3 6" id="KW-0812">Transmembrane</keyword>
<reference evidence="7" key="2">
    <citation type="submission" date="2023-01" db="EMBL/GenBank/DDBJ databases">
        <title>Draft genome sequence of Devosia yakushimensis strain NBRC 103855.</title>
        <authorList>
            <person name="Sun Q."/>
            <person name="Mori K."/>
        </authorList>
    </citation>
    <scope>NUCLEOTIDE SEQUENCE</scope>
    <source>
        <strain evidence="7">NBRC 103855</strain>
    </source>
</reference>
<keyword evidence="4 6" id="KW-1133">Transmembrane helix</keyword>
<dbReference type="Proteomes" id="UP001161406">
    <property type="component" value="Unassembled WGS sequence"/>
</dbReference>
<protein>
    <submittedName>
        <fullName evidence="7">RhtB family transporter</fullName>
    </submittedName>
</protein>
<keyword evidence="8" id="KW-1185">Reference proteome</keyword>
<evidence type="ECO:0000256" key="4">
    <source>
        <dbReference type="ARBA" id="ARBA00022989"/>
    </source>
</evidence>
<evidence type="ECO:0000256" key="2">
    <source>
        <dbReference type="ARBA" id="ARBA00022475"/>
    </source>
</evidence>
<reference evidence="7" key="1">
    <citation type="journal article" date="2014" name="Int. J. Syst. Evol. Microbiol.">
        <title>Complete genome of a new Firmicutes species belonging to the dominant human colonic microbiota ('Ruminococcus bicirculans') reveals two chromosomes and a selective capacity to utilize plant glucans.</title>
        <authorList>
            <consortium name="NISC Comparative Sequencing Program"/>
            <person name="Wegmann U."/>
            <person name="Louis P."/>
            <person name="Goesmann A."/>
            <person name="Henrissat B."/>
            <person name="Duncan S.H."/>
            <person name="Flint H.J."/>
        </authorList>
    </citation>
    <scope>NUCLEOTIDE SEQUENCE</scope>
    <source>
        <strain evidence="7">NBRC 103855</strain>
    </source>
</reference>
<comment type="caution">
    <text evidence="7">The sequence shown here is derived from an EMBL/GenBank/DDBJ whole genome shotgun (WGS) entry which is preliminary data.</text>
</comment>
<dbReference type="InterPro" id="IPR001123">
    <property type="entry name" value="LeuE-type"/>
</dbReference>
<accession>A0ABQ5UC07</accession>
<evidence type="ECO:0000256" key="3">
    <source>
        <dbReference type="ARBA" id="ARBA00022692"/>
    </source>
</evidence>
<dbReference type="PANTHER" id="PTHR30086">
    <property type="entry name" value="ARGININE EXPORTER PROTEIN ARGO"/>
    <property type="match status" value="1"/>
</dbReference>
<sequence length="215" mass="21830">MPDFTQLALYFGACLLLAITPGPGIFYVAARTLAGGRAEGVASSFGNGLGGMFHVLAGALGVSAIVLASAELFTVLKLVGAGYLVWIGIRTIQAARRDANAAAGGVLAASAIGAGRAFREGVLVEALNPKTAAFFLAFIPQFIDTATGNVALQFVMLGSVSVLLNTLADIVVAFAAGRIREGAASNPSIVRRLREASGGAMIALAGVLVLARRPS</sequence>
<proteinExistence type="predicted"/>
<dbReference type="PIRSF" id="PIRSF006324">
    <property type="entry name" value="LeuE"/>
    <property type="match status" value="1"/>
</dbReference>
<dbReference type="Pfam" id="PF01810">
    <property type="entry name" value="LysE"/>
    <property type="match status" value="1"/>
</dbReference>
<comment type="subcellular location">
    <subcellularLocation>
        <location evidence="1">Cell membrane</location>
        <topology evidence="1">Multi-pass membrane protein</topology>
    </subcellularLocation>
</comment>
<dbReference type="PANTHER" id="PTHR30086:SF20">
    <property type="entry name" value="ARGININE EXPORTER PROTEIN ARGO-RELATED"/>
    <property type="match status" value="1"/>
</dbReference>
<evidence type="ECO:0000256" key="1">
    <source>
        <dbReference type="ARBA" id="ARBA00004651"/>
    </source>
</evidence>
<evidence type="ECO:0000256" key="5">
    <source>
        <dbReference type="ARBA" id="ARBA00023136"/>
    </source>
</evidence>
<dbReference type="RefSeq" id="WP_284389100.1">
    <property type="nucleotide sequence ID" value="NZ_BSNG01000001.1"/>
</dbReference>
<evidence type="ECO:0000256" key="6">
    <source>
        <dbReference type="SAM" id="Phobius"/>
    </source>
</evidence>
<evidence type="ECO:0000313" key="7">
    <source>
        <dbReference type="EMBL" id="GLQ09376.1"/>
    </source>
</evidence>